<dbReference type="RefSeq" id="XP_004256236.1">
    <property type="nucleotide sequence ID" value="XM_004256188.1"/>
</dbReference>
<gene>
    <name evidence="1" type="ORF">EIN_390900</name>
</gene>
<reference evidence="1 2" key="1">
    <citation type="submission" date="2012-10" db="EMBL/GenBank/DDBJ databases">
        <authorList>
            <person name="Zafar N."/>
            <person name="Inman J."/>
            <person name="Hall N."/>
            <person name="Lorenzi H."/>
            <person name="Caler E."/>
        </authorList>
    </citation>
    <scope>NUCLEOTIDE SEQUENCE [LARGE SCALE GENOMIC DNA]</scope>
    <source>
        <strain evidence="1 2">IP1</strain>
    </source>
</reference>
<sequence>MNAATEGNVTRLVEIINRFVNERTYVGEGLFQRLSNGLKVNRDIVMNSVLKKEYGWRQVECRMMRGRCSIDQMTRYHQSILQSITNIKREFVFVCDEYGRSLKCLTPQRCFCQMKGSPDPVEIKRESCESEIFYAICSDGTLVKPLVTVLSRYEEQAKHLLGEKVVLKTNDIGCFKWVDLRSWISSTLVSTINEKRRRLNSPNEDAVVVAAEFYKDAFNVDLLKKNMIKMIFLNEVLTESTPMLKMTELIDFVVSVRYIDNQDVLPLIAANLLTQIPKENVQSCFLNVFYLDTVSLQVVSYALFKDFITKQRNTELLIPQEVNDVWTREHFKFNFTVLKYPFTALMINIFSTKPFLECHSVSEQVIFLVKYFPVLVKYFRKVDN</sequence>
<protein>
    <submittedName>
        <fullName evidence="1">Uncharacterized protein</fullName>
    </submittedName>
</protein>
<proteinExistence type="predicted"/>
<organism evidence="1 2">
    <name type="scientific">Entamoeba invadens IP1</name>
    <dbReference type="NCBI Taxonomy" id="370355"/>
    <lineage>
        <taxon>Eukaryota</taxon>
        <taxon>Amoebozoa</taxon>
        <taxon>Evosea</taxon>
        <taxon>Archamoebae</taxon>
        <taxon>Mastigamoebida</taxon>
        <taxon>Entamoebidae</taxon>
        <taxon>Entamoeba</taxon>
    </lineage>
</organism>
<accession>A0A0A1U581</accession>
<keyword evidence="2" id="KW-1185">Reference proteome</keyword>
<evidence type="ECO:0000313" key="1">
    <source>
        <dbReference type="EMBL" id="ELP89465.1"/>
    </source>
</evidence>
<dbReference type="VEuPathDB" id="AmoebaDB:EIN_390900"/>
<dbReference type="AlphaFoldDB" id="A0A0A1U581"/>
<dbReference type="GeneID" id="14888387"/>
<evidence type="ECO:0000313" key="2">
    <source>
        <dbReference type="Proteomes" id="UP000014680"/>
    </source>
</evidence>
<dbReference type="Proteomes" id="UP000014680">
    <property type="component" value="Unassembled WGS sequence"/>
</dbReference>
<dbReference type="EMBL" id="KB206629">
    <property type="protein sequence ID" value="ELP89465.1"/>
    <property type="molecule type" value="Genomic_DNA"/>
</dbReference>
<dbReference type="KEGG" id="eiv:EIN_390900"/>
<name>A0A0A1U581_ENTIV</name>